<evidence type="ECO:0000313" key="3">
    <source>
        <dbReference type="Proteomes" id="UP000254230"/>
    </source>
</evidence>
<dbReference type="Proteomes" id="UP000254230">
    <property type="component" value="Unassembled WGS sequence"/>
</dbReference>
<dbReference type="AlphaFoldDB" id="A0A378KWM2"/>
<evidence type="ECO:0000313" key="2">
    <source>
        <dbReference type="EMBL" id="STY18549.1"/>
    </source>
</evidence>
<gene>
    <name evidence="2" type="ORF">NCTC12376_02369</name>
</gene>
<name>A0A378KWM2_9GAMM</name>
<organism evidence="2 3">
    <name type="scientific">Legionella quateirensis</name>
    <dbReference type="NCBI Taxonomy" id="45072"/>
    <lineage>
        <taxon>Bacteria</taxon>
        <taxon>Pseudomonadati</taxon>
        <taxon>Pseudomonadota</taxon>
        <taxon>Gammaproteobacteria</taxon>
        <taxon>Legionellales</taxon>
        <taxon>Legionellaceae</taxon>
        <taxon>Legionella</taxon>
    </lineage>
</organism>
<proteinExistence type="predicted"/>
<feature type="region of interest" description="Disordered" evidence="1">
    <location>
        <begin position="1"/>
        <end position="32"/>
    </location>
</feature>
<accession>A0A378KWM2</accession>
<dbReference type="EMBL" id="UGOW01000001">
    <property type="protein sequence ID" value="STY18549.1"/>
    <property type="molecule type" value="Genomic_DNA"/>
</dbReference>
<evidence type="ECO:0000256" key="1">
    <source>
        <dbReference type="SAM" id="MobiDB-lite"/>
    </source>
</evidence>
<reference evidence="2 3" key="1">
    <citation type="submission" date="2018-06" db="EMBL/GenBank/DDBJ databases">
        <authorList>
            <consortium name="Pathogen Informatics"/>
            <person name="Doyle S."/>
        </authorList>
    </citation>
    <scope>NUCLEOTIDE SEQUENCE [LARGE SCALE GENOMIC DNA]</scope>
    <source>
        <strain evidence="2 3">NCTC12376</strain>
    </source>
</reference>
<feature type="compositionally biased region" description="Pro residues" evidence="1">
    <location>
        <begin position="1"/>
        <end position="25"/>
    </location>
</feature>
<sequence>MEYPITPEPFEPGYPELPEPEPIQTPEPGYEE</sequence>
<protein>
    <submittedName>
        <fullName evidence="2">Uncharacterized protein</fullName>
    </submittedName>
</protein>